<protein>
    <recommendedName>
        <fullName evidence="1">F-box domain-containing protein</fullName>
    </recommendedName>
</protein>
<dbReference type="OrthoDB" id="3181259at2759"/>
<dbReference type="InParanoid" id="A0A165FGC0"/>
<dbReference type="Pfam" id="PF12937">
    <property type="entry name" value="F-box-like"/>
    <property type="match status" value="1"/>
</dbReference>
<proteinExistence type="predicted"/>
<feature type="domain" description="F-box" evidence="1">
    <location>
        <begin position="72"/>
        <end position="119"/>
    </location>
</feature>
<sequence>MAITRDELIEALRRTVEGTLQQLVAVQAGTDGDLGSMSDVEAENAVSQASDDVYSAVVDTISAYSLRHNNRRARINRIPVELLCASFTHLPFGDLLTATHVCRGWRKVALNHAVLWNEISTRNEQHLATMLERSQSAPLHLDIGTGQAGGDGLLMHLLRNGSLFSDKTHGNNPVLYVLLLPCMPRIRTLRICDFSVPTQLESLLRTPAPQLVHFSLQMPGVQSSKFTASLLFDGFTPRLRTMTLYGIRISRSAFGHLRGLKYLELTGTLNDIADGDIDVVQDVPEVILHWDPATFAGLAMLLSQVPASTREALQLLPPAQSVSKLLAFEKHIRAVHAETGFVREVRSIDPETAASYILEALTESTRTLVTLTIAESLFLRCPAEILPRLEDLTIILFSDVRTIIEQGQLLDMHGRTPQMPQLVRLTLESVSYPTSLLPSHHRTWAMPVPPLQLAAFIGRTGAKPALTMIGVKPSARGVSDPAYQTLVSAVTSIDLRM</sequence>
<evidence type="ECO:0000313" key="3">
    <source>
        <dbReference type="Proteomes" id="UP000077266"/>
    </source>
</evidence>
<keyword evidence="3" id="KW-1185">Reference proteome</keyword>
<accession>A0A165FGC0</accession>
<dbReference type="InterPro" id="IPR001810">
    <property type="entry name" value="F-box_dom"/>
</dbReference>
<dbReference type="PROSITE" id="PS50181">
    <property type="entry name" value="FBOX"/>
    <property type="match status" value="1"/>
</dbReference>
<organism evidence="2 3">
    <name type="scientific">Exidia glandulosa HHB12029</name>
    <dbReference type="NCBI Taxonomy" id="1314781"/>
    <lineage>
        <taxon>Eukaryota</taxon>
        <taxon>Fungi</taxon>
        <taxon>Dikarya</taxon>
        <taxon>Basidiomycota</taxon>
        <taxon>Agaricomycotina</taxon>
        <taxon>Agaricomycetes</taxon>
        <taxon>Auriculariales</taxon>
        <taxon>Exidiaceae</taxon>
        <taxon>Exidia</taxon>
    </lineage>
</organism>
<reference evidence="2 3" key="1">
    <citation type="journal article" date="2016" name="Mol. Biol. Evol.">
        <title>Comparative Genomics of Early-Diverging Mushroom-Forming Fungi Provides Insights into the Origins of Lignocellulose Decay Capabilities.</title>
        <authorList>
            <person name="Nagy L.G."/>
            <person name="Riley R."/>
            <person name="Tritt A."/>
            <person name="Adam C."/>
            <person name="Daum C."/>
            <person name="Floudas D."/>
            <person name="Sun H."/>
            <person name="Yadav J.S."/>
            <person name="Pangilinan J."/>
            <person name="Larsson K.H."/>
            <person name="Matsuura K."/>
            <person name="Barry K."/>
            <person name="Labutti K."/>
            <person name="Kuo R."/>
            <person name="Ohm R.A."/>
            <person name="Bhattacharya S.S."/>
            <person name="Shirouzu T."/>
            <person name="Yoshinaga Y."/>
            <person name="Martin F.M."/>
            <person name="Grigoriev I.V."/>
            <person name="Hibbett D.S."/>
        </authorList>
    </citation>
    <scope>NUCLEOTIDE SEQUENCE [LARGE SCALE GENOMIC DNA]</scope>
    <source>
        <strain evidence="2 3">HHB12029</strain>
    </source>
</reference>
<evidence type="ECO:0000259" key="1">
    <source>
        <dbReference type="PROSITE" id="PS50181"/>
    </source>
</evidence>
<dbReference type="EMBL" id="KV426086">
    <property type="protein sequence ID" value="KZV88948.1"/>
    <property type="molecule type" value="Genomic_DNA"/>
</dbReference>
<dbReference type="Proteomes" id="UP000077266">
    <property type="component" value="Unassembled WGS sequence"/>
</dbReference>
<dbReference type="InterPro" id="IPR036047">
    <property type="entry name" value="F-box-like_dom_sf"/>
</dbReference>
<dbReference type="Gene3D" id="1.20.1280.50">
    <property type="match status" value="1"/>
</dbReference>
<dbReference type="SUPFAM" id="SSF81383">
    <property type="entry name" value="F-box domain"/>
    <property type="match status" value="1"/>
</dbReference>
<gene>
    <name evidence="2" type="ORF">EXIGLDRAFT_696259</name>
</gene>
<evidence type="ECO:0000313" key="2">
    <source>
        <dbReference type="EMBL" id="KZV88948.1"/>
    </source>
</evidence>
<dbReference type="AlphaFoldDB" id="A0A165FGC0"/>
<name>A0A165FGC0_EXIGL</name>